<evidence type="ECO:0000256" key="1">
    <source>
        <dbReference type="ARBA" id="ARBA00023002"/>
    </source>
</evidence>
<dbReference type="PANTHER" id="PTHR42806">
    <property type="entry name" value="GLYCINE CLEAVAGE SYSTEM P-PROTEIN"/>
    <property type="match status" value="1"/>
</dbReference>
<protein>
    <recommendedName>
        <fullName evidence="2">Glycine cleavage system P-protein N-terminal domain-containing protein</fullName>
    </recommendedName>
</protein>
<dbReference type="InterPro" id="IPR015422">
    <property type="entry name" value="PyrdxlP-dep_Trfase_small"/>
</dbReference>
<dbReference type="EMBL" id="BART01022325">
    <property type="protein sequence ID" value="GAG94964.1"/>
    <property type="molecule type" value="Genomic_DNA"/>
</dbReference>
<dbReference type="Pfam" id="PF02347">
    <property type="entry name" value="GDC-P"/>
    <property type="match status" value="1"/>
</dbReference>
<comment type="caution">
    <text evidence="3">The sequence shown here is derived from an EMBL/GenBank/DDBJ whole genome shotgun (WGS) entry which is preliminary data.</text>
</comment>
<accession>X1BGD1</accession>
<dbReference type="InterPro" id="IPR049315">
    <property type="entry name" value="GDC-P_N"/>
</dbReference>
<gene>
    <name evidence="3" type="ORF">S01H4_40893</name>
</gene>
<proteinExistence type="predicted"/>
<dbReference type="GO" id="GO:0009116">
    <property type="term" value="P:nucleoside metabolic process"/>
    <property type="evidence" value="ECO:0007669"/>
    <property type="project" value="InterPro"/>
</dbReference>
<dbReference type="Gene3D" id="3.90.1150.10">
    <property type="entry name" value="Aspartate Aminotransferase, domain 1"/>
    <property type="match status" value="1"/>
</dbReference>
<dbReference type="AlphaFoldDB" id="X1BGD1"/>
<dbReference type="GO" id="GO:0004375">
    <property type="term" value="F:glycine dehydrogenase (decarboxylating) activity"/>
    <property type="evidence" value="ECO:0007669"/>
    <property type="project" value="InterPro"/>
</dbReference>
<evidence type="ECO:0000259" key="2">
    <source>
        <dbReference type="Pfam" id="PF02347"/>
    </source>
</evidence>
<dbReference type="InterPro" id="IPR015424">
    <property type="entry name" value="PyrdxlP-dep_Trfase"/>
</dbReference>
<organism evidence="3">
    <name type="scientific">marine sediment metagenome</name>
    <dbReference type="NCBI Taxonomy" id="412755"/>
    <lineage>
        <taxon>unclassified sequences</taxon>
        <taxon>metagenomes</taxon>
        <taxon>ecological metagenomes</taxon>
    </lineage>
</organism>
<sequence length="159" mass="18191">GRIVGQTVDSAGNIGYVLTLQTREQHIRREKATSNICSNQSLNVLAACVYLSYIGRDGLYEIAELCYKNAHYLFQKLVAIKGINQTFNSEFFNEFVVYIDLDSTELKKILSKKGILGPICLEKWYPSLKKRYLFAVTEKRTKDEMDLLIETLNKALKVK</sequence>
<dbReference type="PANTHER" id="PTHR42806:SF1">
    <property type="entry name" value="GLYCINE DEHYDROGENASE (DECARBOXYLATING)"/>
    <property type="match status" value="1"/>
</dbReference>
<dbReference type="SUPFAM" id="SSF53383">
    <property type="entry name" value="PLP-dependent transferases"/>
    <property type="match status" value="1"/>
</dbReference>
<feature type="domain" description="Glycine cleavage system P-protein N-terminal" evidence="2">
    <location>
        <begin position="1"/>
        <end position="152"/>
    </location>
</feature>
<dbReference type="Gene3D" id="3.40.640.10">
    <property type="entry name" value="Type I PLP-dependent aspartate aminotransferase-like (Major domain)"/>
    <property type="match status" value="1"/>
</dbReference>
<evidence type="ECO:0000313" key="3">
    <source>
        <dbReference type="EMBL" id="GAG94964.1"/>
    </source>
</evidence>
<dbReference type="InterPro" id="IPR015421">
    <property type="entry name" value="PyrdxlP-dep_Trfase_major"/>
</dbReference>
<dbReference type="InterPro" id="IPR023010">
    <property type="entry name" value="GcvPA"/>
</dbReference>
<feature type="non-terminal residue" evidence="3">
    <location>
        <position position="1"/>
    </location>
</feature>
<name>X1BGD1_9ZZZZ</name>
<keyword evidence="1" id="KW-0560">Oxidoreductase</keyword>
<reference evidence="3" key="1">
    <citation type="journal article" date="2014" name="Front. Microbiol.">
        <title>High frequency of phylogenetically diverse reductive dehalogenase-homologous genes in deep subseafloor sedimentary metagenomes.</title>
        <authorList>
            <person name="Kawai M."/>
            <person name="Futagami T."/>
            <person name="Toyoda A."/>
            <person name="Takaki Y."/>
            <person name="Nishi S."/>
            <person name="Hori S."/>
            <person name="Arai W."/>
            <person name="Tsubouchi T."/>
            <person name="Morono Y."/>
            <person name="Uchiyama I."/>
            <person name="Ito T."/>
            <person name="Fujiyama A."/>
            <person name="Inagaki F."/>
            <person name="Takami H."/>
        </authorList>
    </citation>
    <scope>NUCLEOTIDE SEQUENCE</scope>
    <source>
        <strain evidence="3">Expedition CK06-06</strain>
    </source>
</reference>